<evidence type="ECO:0000313" key="3">
    <source>
        <dbReference type="Proteomes" id="UP000259950"/>
    </source>
</evidence>
<protein>
    <submittedName>
        <fullName evidence="2">Uncharacterized protein</fullName>
    </submittedName>
</protein>
<name>A0A346FKM0_9CAUD</name>
<accession>A0A346FKM0</accession>
<dbReference type="RefSeq" id="YP_010097732.1">
    <property type="nucleotide sequence ID" value="NC_055761.1"/>
</dbReference>
<proteinExistence type="predicted"/>
<dbReference type="EMBL" id="MH629685">
    <property type="protein sequence ID" value="AXN58525.1"/>
    <property type="molecule type" value="Genomic_DNA"/>
</dbReference>
<evidence type="ECO:0000313" key="2">
    <source>
        <dbReference type="EMBL" id="AXN58525.1"/>
    </source>
</evidence>
<organism evidence="2">
    <name type="scientific">Synechococcus virus S-PRM1</name>
    <dbReference type="NCBI Taxonomy" id="2100130"/>
    <lineage>
        <taxon>Viruses</taxon>
        <taxon>Duplodnaviria</taxon>
        <taxon>Heunggongvirae</taxon>
        <taxon>Uroviricota</taxon>
        <taxon>Caudoviricetes</taxon>
        <taxon>Pantevenvirales</taxon>
        <taxon>Kyanoviridae</taxon>
        <taxon>Makelovirus</taxon>
        <taxon>Makelovirus prm1</taxon>
    </lineage>
</organism>
<dbReference type="GeneID" id="65115399"/>
<evidence type="ECO:0000256" key="1">
    <source>
        <dbReference type="SAM" id="MobiDB-lite"/>
    </source>
</evidence>
<feature type="compositionally biased region" description="Polar residues" evidence="1">
    <location>
        <begin position="76"/>
        <end position="92"/>
    </location>
</feature>
<dbReference type="KEGG" id="vg:65115399"/>
<sequence length="218" mass="24236">MKTFNQFREECGLEENWLKSLFGGSKPAQTKPPKPANQNVLAYKNYQPGVLDKTTNKFTPRSFTKPEQQRYGWKPVNTSSYGPGDTTSQGYNTGADRVQRTADGTPFTGSTRGVAVPYKYKANEVPKGTWAGTPSQDFGTNLQFTQKPMGTNTRVTNATVRDTGNFGPAGEVNRNTSYDLMRQTARDVTGNPNLTPTQYGKRKVYVRTAPRRSVTTER</sequence>
<feature type="compositionally biased region" description="Polar residues" evidence="1">
    <location>
        <begin position="56"/>
        <end position="66"/>
    </location>
</feature>
<keyword evidence="3" id="KW-1185">Reference proteome</keyword>
<reference evidence="2" key="1">
    <citation type="submission" date="2018-07" db="EMBL/GenBank/DDBJ databases">
        <title>Complete genome sequence of the cyanophage S-PRM1 isolated from Singapore coastal waters.</title>
        <authorList>
            <person name="Chenard C."/>
            <person name="Kolundzija S."/>
            <person name="Lauro F.M."/>
        </authorList>
    </citation>
    <scope>NUCLEOTIDE SEQUENCE [LARGE SCALE GENOMIC DNA]</scope>
</reference>
<dbReference type="Proteomes" id="UP000259950">
    <property type="component" value="Segment"/>
</dbReference>
<feature type="region of interest" description="Disordered" evidence="1">
    <location>
        <begin position="51"/>
        <end position="109"/>
    </location>
</feature>